<sequence>MEKLLLLVLAFTTVYSVNAQIETPQPSPFSKLEQRVGLTDITIEYSRPGVKGRKIFGGLEAYGKVWRTGANARTKITFSTEATIDGQTLEAGTYALFTKPGAETWEVYFYTDYKGNGTPREWDESKVAAKTTVKPMEIPFSVETLTLDINNIKTSSATIDLVWDKTYIGIPFEVPTDKVVSAKIDKVMSGPGIGDYYASAVYYLNSGKDINKAKEWMDKAMSMIEKPGFWQLRQQSLIYAKAGDKKGAIKLAKESLAGAQKANNSAYIDMNTKSLKEWGAM</sequence>
<keyword evidence="1" id="KW-0732">Signal</keyword>
<evidence type="ECO:0000313" key="2">
    <source>
        <dbReference type="EMBL" id="GAA4977230.1"/>
    </source>
</evidence>
<dbReference type="InterPro" id="IPR021314">
    <property type="entry name" value="DUF2911"/>
</dbReference>
<protein>
    <submittedName>
        <fullName evidence="2">DUF2911 domain-containing protein</fullName>
    </submittedName>
</protein>
<dbReference type="EMBL" id="BAABJK010000011">
    <property type="protein sequence ID" value="GAA4977230.1"/>
    <property type="molecule type" value="Genomic_DNA"/>
</dbReference>
<accession>A0ABP9HS98</accession>
<feature type="chain" id="PRO_5047518738" evidence="1">
    <location>
        <begin position="20"/>
        <end position="281"/>
    </location>
</feature>
<dbReference type="Proteomes" id="UP001501692">
    <property type="component" value="Unassembled WGS sequence"/>
</dbReference>
<proteinExistence type="predicted"/>
<dbReference type="Pfam" id="PF11138">
    <property type="entry name" value="DUF2911"/>
    <property type="match status" value="1"/>
</dbReference>
<gene>
    <name evidence="2" type="ORF">GCM10023315_30240</name>
</gene>
<evidence type="ECO:0000313" key="3">
    <source>
        <dbReference type="Proteomes" id="UP001501692"/>
    </source>
</evidence>
<evidence type="ECO:0000256" key="1">
    <source>
        <dbReference type="SAM" id="SignalP"/>
    </source>
</evidence>
<dbReference type="RefSeq" id="WP_345170380.1">
    <property type="nucleotide sequence ID" value="NZ_BAABJK010000011.1"/>
</dbReference>
<comment type="caution">
    <text evidence="2">The sequence shown here is derived from an EMBL/GenBank/DDBJ whole genome shotgun (WGS) entry which is preliminary data.</text>
</comment>
<reference evidence="3" key="1">
    <citation type="journal article" date="2019" name="Int. J. Syst. Evol. Microbiol.">
        <title>The Global Catalogue of Microorganisms (GCM) 10K type strain sequencing project: providing services to taxonomists for standard genome sequencing and annotation.</title>
        <authorList>
            <consortium name="The Broad Institute Genomics Platform"/>
            <consortium name="The Broad Institute Genome Sequencing Center for Infectious Disease"/>
            <person name="Wu L."/>
            <person name="Ma J."/>
        </authorList>
    </citation>
    <scope>NUCLEOTIDE SEQUENCE [LARGE SCALE GENOMIC DNA]</scope>
    <source>
        <strain evidence="3">JCM 18287</strain>
    </source>
</reference>
<organism evidence="2 3">
    <name type="scientific">Algibacter aquimarinus</name>
    <dbReference type="NCBI Taxonomy" id="1136748"/>
    <lineage>
        <taxon>Bacteria</taxon>
        <taxon>Pseudomonadati</taxon>
        <taxon>Bacteroidota</taxon>
        <taxon>Flavobacteriia</taxon>
        <taxon>Flavobacteriales</taxon>
        <taxon>Flavobacteriaceae</taxon>
        <taxon>Algibacter</taxon>
    </lineage>
</organism>
<name>A0ABP9HS98_9FLAO</name>
<keyword evidence="3" id="KW-1185">Reference proteome</keyword>
<feature type="signal peptide" evidence="1">
    <location>
        <begin position="1"/>
        <end position="19"/>
    </location>
</feature>